<reference evidence="2 3" key="1">
    <citation type="submission" date="2015-01" db="EMBL/GenBank/DDBJ databases">
        <title>The Genome Sequence of Cryptococcus gattii EJB2.</title>
        <authorList>
            <consortium name="The Broad Institute Genomics Platform"/>
            <person name="Cuomo C."/>
            <person name="Litvintseva A."/>
            <person name="Chen Y."/>
            <person name="Heitman J."/>
            <person name="Sun S."/>
            <person name="Springer D."/>
            <person name="Dromer F."/>
            <person name="Young S."/>
            <person name="Zeng Q."/>
            <person name="Gargeya S."/>
            <person name="Abouelleil A."/>
            <person name="Alvarado L."/>
            <person name="Chapman S.B."/>
            <person name="Gainer-Dewar J."/>
            <person name="Goldberg J."/>
            <person name="Griggs A."/>
            <person name="Gujja S."/>
            <person name="Hansen M."/>
            <person name="Howarth C."/>
            <person name="Imamovic A."/>
            <person name="Larimer J."/>
            <person name="Murphy C."/>
            <person name="Naylor J."/>
            <person name="Pearson M."/>
            <person name="Priest M."/>
            <person name="Roberts A."/>
            <person name="Saif S."/>
            <person name="Shea T."/>
            <person name="Sykes S."/>
            <person name="Wortman J."/>
            <person name="Nusbaum C."/>
            <person name="Birren B."/>
        </authorList>
    </citation>
    <scope>NUCLEOTIDE SEQUENCE [LARGE SCALE GENOMIC DNA]</scope>
    <source>
        <strain evidence="2 3">EJB2</strain>
    </source>
</reference>
<proteinExistence type="predicted"/>
<dbReference type="Proteomes" id="UP000054272">
    <property type="component" value="Unassembled WGS sequence"/>
</dbReference>
<name>A0ABR5BX03_9TREE</name>
<keyword evidence="3" id="KW-1185">Reference proteome</keyword>
<dbReference type="EMBL" id="KN848655">
    <property type="protein sequence ID" value="KIR80177.1"/>
    <property type="molecule type" value="Genomic_DNA"/>
</dbReference>
<evidence type="ECO:0000313" key="2">
    <source>
        <dbReference type="EMBL" id="KIR80177.1"/>
    </source>
</evidence>
<evidence type="ECO:0000313" key="3">
    <source>
        <dbReference type="Proteomes" id="UP000054272"/>
    </source>
</evidence>
<evidence type="ECO:0000256" key="1">
    <source>
        <dbReference type="SAM" id="MobiDB-lite"/>
    </source>
</evidence>
<accession>A0ABR5BX03</accession>
<organism evidence="2 3">
    <name type="scientific">Cryptococcus gattii EJB2</name>
    <dbReference type="NCBI Taxonomy" id="1296103"/>
    <lineage>
        <taxon>Eukaryota</taxon>
        <taxon>Fungi</taxon>
        <taxon>Dikarya</taxon>
        <taxon>Basidiomycota</taxon>
        <taxon>Agaricomycotina</taxon>
        <taxon>Tremellomycetes</taxon>
        <taxon>Tremellales</taxon>
        <taxon>Cryptococcaceae</taxon>
        <taxon>Cryptococcus</taxon>
        <taxon>Cryptococcus gattii species complex</taxon>
    </lineage>
</organism>
<protein>
    <submittedName>
        <fullName evidence="2">Uncharacterized protein</fullName>
    </submittedName>
</protein>
<gene>
    <name evidence="2" type="ORF">I306_02802</name>
</gene>
<feature type="region of interest" description="Disordered" evidence="1">
    <location>
        <begin position="127"/>
        <end position="154"/>
    </location>
</feature>
<sequence>MSVRLLCALGEKGSPRAGTGWLEGWEVDSNPVVDFTLKGLEICLVEEPIEVFEVLLGVKLDPKPVVEVTPTGLEMSSFLTWSFLGDIVTVNSLTRSAMAKIPAQLDNIIKEAGIALVKFGSSRRMRSAEEMKGGKRSNCCESDSGEKRNNLSPPKKNTVVTCLASVIDDIAEG</sequence>